<dbReference type="SUPFAM" id="SSF63829">
    <property type="entry name" value="Calcium-dependent phosphotriesterase"/>
    <property type="match status" value="1"/>
</dbReference>
<accession>A6GDD2</accession>
<dbReference type="Proteomes" id="UP000005801">
    <property type="component" value="Unassembled WGS sequence"/>
</dbReference>
<feature type="compositionally biased region" description="Low complexity" evidence="1">
    <location>
        <begin position="18"/>
        <end position="36"/>
    </location>
</feature>
<dbReference type="EMBL" id="ABCS01000072">
    <property type="protein sequence ID" value="EDM76123.1"/>
    <property type="molecule type" value="Genomic_DNA"/>
</dbReference>
<feature type="compositionally biased region" description="Low complexity" evidence="1">
    <location>
        <begin position="43"/>
        <end position="52"/>
    </location>
</feature>
<feature type="compositionally biased region" description="Acidic residues" evidence="1">
    <location>
        <begin position="53"/>
        <end position="112"/>
    </location>
</feature>
<feature type="region of interest" description="Disordered" evidence="1">
    <location>
        <begin position="1"/>
        <end position="146"/>
    </location>
</feature>
<gene>
    <name evidence="2" type="ORF">PPSIR1_31348</name>
</gene>
<feature type="compositionally biased region" description="Acidic residues" evidence="1">
    <location>
        <begin position="122"/>
        <end position="139"/>
    </location>
</feature>
<comment type="caution">
    <text evidence="2">The sequence shown here is derived from an EMBL/GenBank/DDBJ whole genome shotgun (WGS) entry which is preliminary data.</text>
</comment>
<name>A6GDD2_9BACT</name>
<evidence type="ECO:0000256" key="1">
    <source>
        <dbReference type="SAM" id="MobiDB-lite"/>
    </source>
</evidence>
<evidence type="ECO:0000313" key="3">
    <source>
        <dbReference type="Proteomes" id="UP000005801"/>
    </source>
</evidence>
<feature type="compositionally biased region" description="Acidic residues" evidence="1">
    <location>
        <begin position="8"/>
        <end position="17"/>
    </location>
</feature>
<organism evidence="2 3">
    <name type="scientific">Plesiocystis pacifica SIR-1</name>
    <dbReference type="NCBI Taxonomy" id="391625"/>
    <lineage>
        <taxon>Bacteria</taxon>
        <taxon>Pseudomonadati</taxon>
        <taxon>Myxococcota</taxon>
        <taxon>Polyangia</taxon>
        <taxon>Nannocystales</taxon>
        <taxon>Nannocystaceae</taxon>
        <taxon>Plesiocystis</taxon>
    </lineage>
</organism>
<proteinExistence type="predicted"/>
<reference evidence="2 3" key="1">
    <citation type="submission" date="2007-06" db="EMBL/GenBank/DDBJ databases">
        <authorList>
            <person name="Shimkets L."/>
            <person name="Ferriera S."/>
            <person name="Johnson J."/>
            <person name="Kravitz S."/>
            <person name="Beeson K."/>
            <person name="Sutton G."/>
            <person name="Rogers Y.-H."/>
            <person name="Friedman R."/>
            <person name="Frazier M."/>
            <person name="Venter J.C."/>
        </authorList>
    </citation>
    <scope>NUCLEOTIDE SEQUENCE [LARGE SCALE GENOMIC DNA]</scope>
    <source>
        <strain evidence="2 3">SIR-1</strain>
    </source>
</reference>
<dbReference type="AlphaFoldDB" id="A6GDD2"/>
<evidence type="ECO:0000313" key="2">
    <source>
        <dbReference type="EMBL" id="EDM76123.1"/>
    </source>
</evidence>
<dbReference type="OrthoDB" id="5508027at2"/>
<keyword evidence="3" id="KW-1185">Reference proteome</keyword>
<dbReference type="RefSeq" id="WP_006974722.1">
    <property type="nucleotide sequence ID" value="NZ_ABCS01000072.1"/>
</dbReference>
<sequence>MVACTDDGGGDAADEVGESAGSDESSDGSSSGTDAGTTEDESGTGMDTTGTDETTEGETDTTTDTTTEGETETTEGETETTEGETETTEGETDTTEGETETTEGETETDTDGGETTGGIMDTDMDGVPDPDDPFPEDPDLPGTAEPNVVYAHTSSRLYTMSPFDYAIAEAGQFTFDQSSGSVTDIAIDRWGVLYAVTFNDLFVCDPGSAACIYLADLPSSFNGLTMVPPGTLDPDDDTLIGIANNGNWYQITVVGQQAQLNQIGQYGGGLTSAGDVFSIEGTGTFGSVNAPGANGNVIVESNPLDGSVIDQIAETTGYSSLWGLAGWAGVIFGFNSGGEVLEIDPDQGTVTVVADTPYSWWGAGVFTILPQ</sequence>
<protein>
    <submittedName>
        <fullName evidence="2">Uncharacterized protein</fullName>
    </submittedName>
</protein>